<dbReference type="InterPro" id="IPR011048">
    <property type="entry name" value="Haem_d1_sf"/>
</dbReference>
<dbReference type="PANTHER" id="PTHR47197:SF3">
    <property type="entry name" value="DIHYDRO-HEME D1 DEHYDROGENASE"/>
    <property type="match status" value="1"/>
</dbReference>
<evidence type="ECO:0000313" key="1">
    <source>
        <dbReference type="EMBL" id="WLR43244.1"/>
    </source>
</evidence>
<reference evidence="1 2" key="1">
    <citation type="submission" date="2023-06" db="EMBL/GenBank/DDBJ databases">
        <title>Five Gram-positive bacteria isolated from mangrove sediments in Shenzhen, Guangdong, China.</title>
        <authorList>
            <person name="Yu S."/>
            <person name="Zheng W."/>
            <person name="Huang Y."/>
        </authorList>
    </citation>
    <scope>NUCLEOTIDE SEQUENCE [LARGE SCALE GENOMIC DNA]</scope>
    <source>
        <strain evidence="1 2">SaN35-3</strain>
    </source>
</reference>
<dbReference type="Gene3D" id="2.130.10.10">
    <property type="entry name" value="YVTN repeat-like/Quinoprotein amine dehydrogenase"/>
    <property type="match status" value="1"/>
</dbReference>
<gene>
    <name evidence="1" type="ORF">LC087_03350</name>
</gene>
<organism evidence="1 2">
    <name type="scientific">Bacillus carboniphilus</name>
    <dbReference type="NCBI Taxonomy" id="86663"/>
    <lineage>
        <taxon>Bacteria</taxon>
        <taxon>Bacillati</taxon>
        <taxon>Bacillota</taxon>
        <taxon>Bacilli</taxon>
        <taxon>Bacillales</taxon>
        <taxon>Bacillaceae</taxon>
        <taxon>Bacillus</taxon>
    </lineage>
</organism>
<dbReference type="PANTHER" id="PTHR47197">
    <property type="entry name" value="PROTEIN NIRF"/>
    <property type="match status" value="1"/>
</dbReference>
<accession>A0ABY9JWR9</accession>
<sequence length="538" mass="57761">MALIQSLIINGRFQFGVLSPWTGDNVCIVESPCPTVEGKYSAVLKSGTEDATLEQLVNVIQDESYQLFISLAASQKGTSPMVFILLEYLDSTLTFIENGLELIIEEGQLPNGQEGSFKFITENTSSAPLNAAFARLKISKTGTANTTAVIVDNVLLNRTNISLASDLPCTYVGNTGERTVTIIPEQETIQLISGNPNAMVLANDFVYVGNGRSITYIDTTTQDSRDINVELNILYQFNRNIVVSNDQSKVYVCEGESDDPAGFVAVIDTATNSLEGQITVGIQPVALALTSLDDTLYVLNQSDSTVSVIDTMSNTVTVSFTATTTRTDGSFLQLTPNETKLIIGYELANSFDVYNVPENSFNQSVTLPSISPNISNGIMGSIDASIDGNCIYIGWGSDPSSPPDFFSGFASYCADGLSLIQNIILSQEPDSAPLPTTFVQVEEGTGNTSTIYVAETITDRVFQIQNEISTDCSTESLSLITNLSVSGFSSGFIGLSQGDNWIVTANERDNTATFIQLDTFTIFGTSPVGSNPQVLVVT</sequence>
<dbReference type="InterPro" id="IPR051200">
    <property type="entry name" value="Host-pathogen_enzymatic-act"/>
</dbReference>
<dbReference type="Proteomes" id="UP001197974">
    <property type="component" value="Chromosome"/>
</dbReference>
<dbReference type="NCBIfam" id="NF033675">
    <property type="entry name" value="NTTRR-F1"/>
    <property type="match status" value="1"/>
</dbReference>
<dbReference type="SUPFAM" id="SSF51004">
    <property type="entry name" value="C-terminal (heme d1) domain of cytochrome cd1-nitrite reductase"/>
    <property type="match status" value="1"/>
</dbReference>
<proteinExistence type="predicted"/>
<dbReference type="RefSeq" id="WP_226539763.1">
    <property type="nucleotide sequence ID" value="NZ_CP129013.1"/>
</dbReference>
<dbReference type="EMBL" id="CP129013">
    <property type="protein sequence ID" value="WLR43244.1"/>
    <property type="molecule type" value="Genomic_DNA"/>
</dbReference>
<protein>
    <submittedName>
        <fullName evidence="1">NTTRR-F1 domain</fullName>
    </submittedName>
</protein>
<name>A0ABY9JWR9_9BACI</name>
<keyword evidence="2" id="KW-1185">Reference proteome</keyword>
<evidence type="ECO:0000313" key="2">
    <source>
        <dbReference type="Proteomes" id="UP001197974"/>
    </source>
</evidence>
<dbReference type="InterPro" id="IPR015943">
    <property type="entry name" value="WD40/YVTN_repeat-like_dom_sf"/>
</dbReference>